<evidence type="ECO:0000313" key="2">
    <source>
        <dbReference type="EMBL" id="KLJ08769.1"/>
    </source>
</evidence>
<dbReference type="EMBL" id="LDEV01002523">
    <property type="protein sequence ID" value="KLJ08769.1"/>
    <property type="molecule type" value="Genomic_DNA"/>
</dbReference>
<gene>
    <name evidence="2" type="ORF">EMPG_15796</name>
</gene>
<sequence length="134" mass="14786">MRAFTLFFTLPIVYAASLGMRDEQGISTSAEPLCPQGKWAEECQVQQSVSSTLAERSVEVQARAGESGSWCYKPSSEAFWGAASAACCDEVNGSMRGDRRCYGLKDSGNRCTKFYECCKNKFRSKNRPGKDGCY</sequence>
<accession>A0A0H1BBB7</accession>
<keyword evidence="1" id="KW-0732">Signal</keyword>
<dbReference type="Proteomes" id="UP000053573">
    <property type="component" value="Unassembled WGS sequence"/>
</dbReference>
<feature type="signal peptide" evidence="1">
    <location>
        <begin position="1"/>
        <end position="15"/>
    </location>
</feature>
<dbReference type="OrthoDB" id="4182813at2759"/>
<keyword evidence="3" id="KW-1185">Reference proteome</keyword>
<proteinExistence type="predicted"/>
<protein>
    <submittedName>
        <fullName evidence="2">Uncharacterized protein</fullName>
    </submittedName>
</protein>
<feature type="chain" id="PRO_5013062603" evidence="1">
    <location>
        <begin position="16"/>
        <end position="134"/>
    </location>
</feature>
<evidence type="ECO:0000256" key="1">
    <source>
        <dbReference type="SAM" id="SignalP"/>
    </source>
</evidence>
<organism evidence="2 3">
    <name type="scientific">Blastomyces silverae</name>
    <dbReference type="NCBI Taxonomy" id="2060906"/>
    <lineage>
        <taxon>Eukaryota</taxon>
        <taxon>Fungi</taxon>
        <taxon>Dikarya</taxon>
        <taxon>Ascomycota</taxon>
        <taxon>Pezizomycotina</taxon>
        <taxon>Eurotiomycetes</taxon>
        <taxon>Eurotiomycetidae</taxon>
        <taxon>Onygenales</taxon>
        <taxon>Ajellomycetaceae</taxon>
        <taxon>Blastomyces</taxon>
    </lineage>
</organism>
<dbReference type="AlphaFoldDB" id="A0A0H1BBB7"/>
<name>A0A0H1BBB7_9EURO</name>
<evidence type="ECO:0000313" key="3">
    <source>
        <dbReference type="Proteomes" id="UP000053573"/>
    </source>
</evidence>
<reference evidence="3" key="1">
    <citation type="journal article" date="2015" name="PLoS Genet.">
        <title>The dynamic genome and transcriptome of the human fungal pathogen Blastomyces and close relative Emmonsia.</title>
        <authorList>
            <person name="Munoz J.F."/>
            <person name="Gauthier G.M."/>
            <person name="Desjardins C.A."/>
            <person name="Gallo J.E."/>
            <person name="Holder J."/>
            <person name="Sullivan T.D."/>
            <person name="Marty A.J."/>
            <person name="Carmen J.C."/>
            <person name="Chen Z."/>
            <person name="Ding L."/>
            <person name="Gujja S."/>
            <person name="Magrini V."/>
            <person name="Misas E."/>
            <person name="Mitreva M."/>
            <person name="Priest M."/>
            <person name="Saif S."/>
            <person name="Whiston E.A."/>
            <person name="Young S."/>
            <person name="Zeng Q."/>
            <person name="Goldman W.E."/>
            <person name="Mardis E.R."/>
            <person name="Taylor J.W."/>
            <person name="McEwen J.G."/>
            <person name="Clay O.K."/>
            <person name="Klein B.S."/>
            <person name="Cuomo C.A."/>
        </authorList>
    </citation>
    <scope>NUCLEOTIDE SEQUENCE [LARGE SCALE GENOMIC DNA]</scope>
    <source>
        <strain evidence="3">UAMH 139</strain>
    </source>
</reference>
<comment type="caution">
    <text evidence="2">The sequence shown here is derived from an EMBL/GenBank/DDBJ whole genome shotgun (WGS) entry which is preliminary data.</text>
</comment>